<dbReference type="Gene3D" id="3.90.660.10">
    <property type="match status" value="1"/>
</dbReference>
<dbReference type="PROSITE" id="PS50188">
    <property type="entry name" value="B302_SPRY"/>
    <property type="match status" value="1"/>
</dbReference>
<evidence type="ECO:0000256" key="3">
    <source>
        <dbReference type="PROSITE-ProRule" id="PRU00023"/>
    </source>
</evidence>
<dbReference type="PROSITE" id="PS50297">
    <property type="entry name" value="ANK_REP_REGION"/>
    <property type="match status" value="2"/>
</dbReference>
<evidence type="ECO:0000259" key="6">
    <source>
        <dbReference type="PROSITE" id="PS50188"/>
    </source>
</evidence>
<dbReference type="EMBL" id="JAGPUO010000012">
    <property type="protein sequence ID" value="KAG5659149.1"/>
    <property type="molecule type" value="Genomic_DNA"/>
</dbReference>
<feature type="transmembrane region" description="Helical" evidence="5">
    <location>
        <begin position="1016"/>
        <end position="1036"/>
    </location>
</feature>
<evidence type="ECO:0000256" key="1">
    <source>
        <dbReference type="ARBA" id="ARBA00022737"/>
    </source>
</evidence>
<protein>
    <recommendedName>
        <fullName evidence="6">B30.2/SPRY domain-containing protein</fullName>
    </recommendedName>
</protein>
<dbReference type="Pfam" id="PF00622">
    <property type="entry name" value="SPRY"/>
    <property type="match status" value="1"/>
</dbReference>
<feature type="transmembrane region" description="Helical" evidence="5">
    <location>
        <begin position="828"/>
        <end position="847"/>
    </location>
</feature>
<dbReference type="InterPro" id="IPR044736">
    <property type="entry name" value="Gid1/RanBPM/SPLA_SPRY"/>
</dbReference>
<dbReference type="Pfam" id="PF12796">
    <property type="entry name" value="Ank_2"/>
    <property type="match status" value="3"/>
</dbReference>
<accession>A0A9P7GZR5</accession>
<feature type="transmembrane region" description="Helical" evidence="5">
    <location>
        <begin position="956"/>
        <end position="976"/>
    </location>
</feature>
<dbReference type="PANTHER" id="PTHR24198">
    <property type="entry name" value="ANKYRIN REPEAT AND PROTEIN KINASE DOMAIN-CONTAINING PROTEIN"/>
    <property type="match status" value="1"/>
</dbReference>
<feature type="region of interest" description="Disordered" evidence="4">
    <location>
        <begin position="682"/>
        <end position="733"/>
    </location>
</feature>
<dbReference type="Proteomes" id="UP000782241">
    <property type="component" value="Unassembled WGS sequence"/>
</dbReference>
<keyword evidence="1" id="KW-0677">Repeat</keyword>
<dbReference type="InterPro" id="IPR001870">
    <property type="entry name" value="B30.2/SPRY"/>
</dbReference>
<dbReference type="SUPFAM" id="SSF54373">
    <property type="entry name" value="FAD-linked reductases, C-terminal domain"/>
    <property type="match status" value="1"/>
</dbReference>
<dbReference type="SUPFAM" id="SSF48403">
    <property type="entry name" value="Ankyrin repeat"/>
    <property type="match status" value="2"/>
</dbReference>
<feature type="repeat" description="ANK" evidence="3">
    <location>
        <begin position="1738"/>
        <end position="1770"/>
    </location>
</feature>
<feature type="domain" description="B30.2/SPRY" evidence="6">
    <location>
        <begin position="2241"/>
        <end position="2443"/>
    </location>
</feature>
<dbReference type="Gene3D" id="1.10.10.1620">
    <property type="match status" value="1"/>
</dbReference>
<dbReference type="InterPro" id="IPR043136">
    <property type="entry name" value="B30.2/SPRY_sf"/>
</dbReference>
<dbReference type="SUPFAM" id="SSF51905">
    <property type="entry name" value="FAD/NAD(P)-binding domain"/>
    <property type="match status" value="1"/>
</dbReference>
<keyword evidence="5" id="KW-1133">Transmembrane helix</keyword>
<keyword evidence="2 3" id="KW-0040">ANK repeat</keyword>
<dbReference type="GO" id="GO:0016491">
    <property type="term" value="F:oxidoreductase activity"/>
    <property type="evidence" value="ECO:0007669"/>
    <property type="project" value="InterPro"/>
</dbReference>
<gene>
    <name evidence="7" type="ORF">KAF25_000351</name>
</gene>
<evidence type="ECO:0000256" key="5">
    <source>
        <dbReference type="SAM" id="Phobius"/>
    </source>
</evidence>
<dbReference type="PROSITE" id="PS50088">
    <property type="entry name" value="ANK_REPEAT"/>
    <property type="match status" value="3"/>
</dbReference>
<dbReference type="InterPro" id="IPR003877">
    <property type="entry name" value="SPRY_dom"/>
</dbReference>
<comment type="caution">
    <text evidence="7">The sequence shown here is derived from an EMBL/GenBank/DDBJ whole genome shotgun (WGS) entry which is preliminary data.</text>
</comment>
<dbReference type="SMART" id="SM00248">
    <property type="entry name" value="ANK"/>
    <property type="match status" value="12"/>
</dbReference>
<keyword evidence="5" id="KW-0812">Transmembrane</keyword>
<dbReference type="InterPro" id="IPR002937">
    <property type="entry name" value="Amino_oxidase"/>
</dbReference>
<dbReference type="PANTHER" id="PTHR24198:SF165">
    <property type="entry name" value="ANKYRIN REPEAT-CONTAINING PROTEIN-RELATED"/>
    <property type="match status" value="1"/>
</dbReference>
<dbReference type="Gene3D" id="1.25.40.20">
    <property type="entry name" value="Ankyrin repeat-containing domain"/>
    <property type="match status" value="3"/>
</dbReference>
<evidence type="ECO:0000313" key="8">
    <source>
        <dbReference type="Proteomes" id="UP000782241"/>
    </source>
</evidence>
<feature type="repeat" description="ANK" evidence="3">
    <location>
        <begin position="1642"/>
        <end position="1674"/>
    </location>
</feature>
<evidence type="ECO:0000256" key="2">
    <source>
        <dbReference type="ARBA" id="ARBA00023043"/>
    </source>
</evidence>
<dbReference type="SUPFAM" id="SSF49899">
    <property type="entry name" value="Concanavalin A-like lectins/glucanases"/>
    <property type="match status" value="1"/>
</dbReference>
<keyword evidence="5" id="KW-0472">Membrane</keyword>
<feature type="transmembrane region" description="Helical" evidence="5">
    <location>
        <begin position="982"/>
        <end position="1004"/>
    </location>
</feature>
<name>A0A9P7GZR5_9HYPO</name>
<dbReference type="Gene3D" id="3.50.50.60">
    <property type="entry name" value="FAD/NAD(P)-binding domain"/>
    <property type="match status" value="1"/>
</dbReference>
<dbReference type="InterPro" id="IPR013320">
    <property type="entry name" value="ConA-like_dom_sf"/>
</dbReference>
<reference evidence="7" key="1">
    <citation type="submission" date="2021-04" db="EMBL/GenBank/DDBJ databases">
        <title>Draft genome of Fusarium avenaceum strain F156N33, isolated from an atmospheric sample in Virginia.</title>
        <authorList>
            <person name="Yang S."/>
            <person name="Vinatzer B.A."/>
            <person name="Coleman J."/>
        </authorList>
    </citation>
    <scope>NUCLEOTIDE SEQUENCE</scope>
    <source>
        <strain evidence="7">F156N33</strain>
    </source>
</reference>
<proteinExistence type="predicted"/>
<dbReference type="InterPro" id="IPR002110">
    <property type="entry name" value="Ankyrin_rpt"/>
</dbReference>
<feature type="repeat" description="ANK" evidence="3">
    <location>
        <begin position="1771"/>
        <end position="1793"/>
    </location>
</feature>
<feature type="transmembrane region" description="Helical" evidence="5">
    <location>
        <begin position="764"/>
        <end position="788"/>
    </location>
</feature>
<dbReference type="Pfam" id="PF01593">
    <property type="entry name" value="Amino_oxidase"/>
    <property type="match status" value="1"/>
</dbReference>
<dbReference type="Gene3D" id="2.60.120.920">
    <property type="match status" value="1"/>
</dbReference>
<dbReference type="CDD" id="cd12885">
    <property type="entry name" value="SPRY_RanBP_like"/>
    <property type="match status" value="1"/>
</dbReference>
<dbReference type="SMART" id="SM00449">
    <property type="entry name" value="SPRY"/>
    <property type="match status" value="1"/>
</dbReference>
<evidence type="ECO:0000256" key="4">
    <source>
        <dbReference type="SAM" id="MobiDB-lite"/>
    </source>
</evidence>
<evidence type="ECO:0000313" key="7">
    <source>
        <dbReference type="EMBL" id="KAG5659149.1"/>
    </source>
</evidence>
<organism evidence="7 8">
    <name type="scientific">Fusarium avenaceum</name>
    <dbReference type="NCBI Taxonomy" id="40199"/>
    <lineage>
        <taxon>Eukaryota</taxon>
        <taxon>Fungi</taxon>
        <taxon>Dikarya</taxon>
        <taxon>Ascomycota</taxon>
        <taxon>Pezizomycotina</taxon>
        <taxon>Sordariomycetes</taxon>
        <taxon>Hypocreomycetidae</taxon>
        <taxon>Hypocreales</taxon>
        <taxon>Nectriaceae</taxon>
        <taxon>Fusarium</taxon>
        <taxon>Fusarium tricinctum species complex</taxon>
    </lineage>
</organism>
<dbReference type="InterPro" id="IPR036188">
    <property type="entry name" value="FAD/NAD-bd_sf"/>
</dbReference>
<keyword evidence="8" id="KW-1185">Reference proteome</keyword>
<sequence length="2459" mass="275762">MSSIPQQVEEGEHLKTSSYKYFWAREVQRSTLAYDFKAVKELINKARADYPEDLKDIKGTIGDRDSIAKTLEKTEKITGLGFVPKTPGKLDVGIVGAGVAGLFTAMVFDWLNEHPDLKGELEINYDILEAGKEERLGGRLYTHQFSEGDPAKTHDYYDVGAMRFPNNDIMKRTFQLFNFIGLEKGPGGLIPYYLDDEQDVCPSYFNDVRHIGDPWKKPGVDDPFQINSGLPKNGKIDPIFLKTDPSKLVQEALADFIALTKKKAKAAIDEDPDVRTEKDKFWKHLMDADHQSTRQFLMSDANPQNKDERRFNYNTIEWLETATYGTGWYDQALSECVLEELDFRTPEQTEAEKKSGKKVQYWWCIDGGAQRVARLMQDKIKQPVQFNRRVEAINAHPKNPARKQPDQYVPITLSVDHVNPESNKTEKNEKKNYFAVFNSTTLGALQRMNLKDAGLSWGTKQAIRSLGYGASCKVAIKFKTAWWQQEPFYITKGGVAHTDLPLRVCVYPSYNIESLEGSKWDSEKPAVLLVSYTWGQDAQRIGTLISNESPENEEQLIKVLLHDLALMHANDTIGYNELLKRLQDGYDTHHAYDWYKDENMSGAFAYFGPGQYSNMWQEIIKPNAFGQLYMVGEAASSHHAWIVGALESVIRAVYIMLEGLNSHDPKYAAYAKAMNLLSHKPKKGDATYDPDDDSKPNPGDFPKGKPFYPLPEEMPDVQAGTTGDQEVTHDPKDGRAAGKTLAYTTALVSVCIIESYFELITKIPLINIIMALNFRLFLLVLFATYVAAADDAEFAFNLLSDIAPILALFGDQFAKQFISESHTWVDHLIFAMVPLGIITAITGAIRVQGMPTAKAFIGRARENRAQAEIELMSSTSGEVCEIFNGSSIVRAMGESKIAQFLIFPEEYDLIEKNYKPFDQGSTNRPQGNKSQDMSCGIYSLKSAFDAKLIDCASQGYWEWLTVTAALSAALGFTAQFMGLRGLAFPCSIAQLGSIFIMALLRAGIRRRLGRRIEHCLAFQWYEVDFLAAQIVLYPGMRTFDGRSLDFDKRPQPDDYFGSSTSAIALVRSIQLVMNTFLAEPEDRSDPVTWILQATFSGSSELRDSIKFSIARKEKNSGWDLDAGLIDAAMSLWMAGIDAKRSNTGSRAKDQCESQATQQDRKQVARSWTTDWRFGKNEDTLRYRFYRIIGDNLKDGVLKRDISWWVNSLEPKESKPGQGLSKDDELIIGFNGIDPDGDMNDELGISAEAPLPMILAQHLFTSFMWTVAQCLPKDCLNPADDQAQKEVEVEGAHTFESYSFQQTWPRLRLRHHRLTELVRKIESFGMGTTHDILLCMIPALSYMRLLPNQAVLKLIPRVGPGSGWAETASCHRQLLETIQKDKINLRDTLDIGIVTAAMDFLSFACEPYGEHVELPSDLSRELSGIVKSLCSSIFAGLMEKLLPVYCRQSRQSVFENIFRRFQHLLVSDNIEESSDPPNLHQQFTESIFGFTEYHRRIFAMEAGIQTLGGLDHSQAFITNESYTFAKDIFGWTPYHYMSVNESGTLLLRELLRRSGTLKERLPKLLCAYSRSPIHLAALEGKKVNLEPMLQSLSDEMRRHVFQTSGIDGMTVLHLISKRGHISCVDSVTPKSDSLPILTNKDVWGRQALHLASKSGSQEVCSKLLELGARSDQLDGSGKSSVDYFLESKRRGNSKDDGAFTKYAEASTEPTVSKVSYLTTEESKKFFRLAMESPTCRYSHGRTFLHSAVELAHPDTIQDLLGRQFDLEAQDDDGRTPLHYAVLAGRLEMTTALINGFDVVLRGEKKHFRTNLSAGDFQGTTALMFASREKLEDIVEALLSETDRVAIDQRDGDGKTALFYAANLEMVRILVGKKCNTIAKNSIGRTRLQTAIGEEEKDIALYLLHLKDKDQIQESPFDSEGESLLITACKSGLSALVEPILERWGSLLNEGDNICDVSPLAWACEGGHKSVVEKLLTFEVDVNRAPPEWENLTALHCSVLWGNTDVVDLLLRHKHIDLGRKDTSGQSALEMAVHFSRISTARKLLLHHQTAFSERVKALKALIPTYPKRASEKVMALVSDGLKSIRDRELICEFLVWLVSDGTSSTDKEIKTMEGTTADTQEIEPTEIEPTNIQLPVTKHVEKRNEISVNANQAQGQSSVAEFLTPLVADIIQQGWDSIGDPYNLVMLLGDDELREAVKGQKLNDSGFDSDMWSCADYIKRFDRKNVMKALVDRLMQSETQRVQKPGYKKPTALTGTKYQESINFQPCNTHRSASLDSCSQLHVIEVTKASNKYSRACIRSYHCIPPSSECFYFEVEVLEDSWSGIMCIGFCGVDTGDDDYPGCFPRSWAYHGDDGNLFIETGSGEITPSDDFGFPGTFNKGDTVGAGFNMQTGEGFCTLNGKRLNMGNAFNLHDERFLFGKLYPCVGFDLSDEGIGLSFLVNLDQSADHPFKCQRPFNSD</sequence>
<dbReference type="InterPro" id="IPR036770">
    <property type="entry name" value="Ankyrin_rpt-contain_sf"/>
</dbReference>